<dbReference type="GO" id="GO:0016747">
    <property type="term" value="F:acyltransferase activity, transferring groups other than amino-acyl groups"/>
    <property type="evidence" value="ECO:0007669"/>
    <property type="project" value="InterPro"/>
</dbReference>
<proteinExistence type="predicted"/>
<dbReference type="OrthoDB" id="2080303at2"/>
<dbReference type="EMBL" id="ACVI01000019">
    <property type="protein sequence ID" value="EET88015.1"/>
    <property type="molecule type" value="Genomic_DNA"/>
</dbReference>
<dbReference type="Gene3D" id="3.40.630.30">
    <property type="match status" value="1"/>
</dbReference>
<accession>C6PRW3</accession>
<evidence type="ECO:0000259" key="1">
    <source>
        <dbReference type="PROSITE" id="PS51186"/>
    </source>
</evidence>
<dbReference type="Proteomes" id="UP000004198">
    <property type="component" value="Unassembled WGS sequence"/>
</dbReference>
<dbReference type="Pfam" id="PF00583">
    <property type="entry name" value="Acetyltransf_1"/>
    <property type="match status" value="1"/>
</dbReference>
<dbReference type="InterPro" id="IPR000182">
    <property type="entry name" value="GNAT_dom"/>
</dbReference>
<keyword evidence="3" id="KW-1185">Reference proteome</keyword>
<dbReference type="KEGG" id="cck:Ccar_03985"/>
<comment type="caution">
    <text evidence="2">The sequence shown here is derived from an EMBL/GenBank/DDBJ whole genome shotgun (WGS) entry which is preliminary data.</text>
</comment>
<dbReference type="PATRIC" id="fig|536227.13.peg.844"/>
<gene>
    <name evidence="2" type="ORF">CcarbDRAFT_1530</name>
</gene>
<evidence type="ECO:0000313" key="3">
    <source>
        <dbReference type="Proteomes" id="UP000004198"/>
    </source>
</evidence>
<dbReference type="AlphaFoldDB" id="C6PRW3"/>
<dbReference type="RefSeq" id="WP_007060415.1">
    <property type="nucleotide sequence ID" value="NZ_ACVI01000019.1"/>
</dbReference>
<name>C6PRW3_9CLOT</name>
<dbReference type="PROSITE" id="PS51186">
    <property type="entry name" value="GNAT"/>
    <property type="match status" value="1"/>
</dbReference>
<dbReference type="STRING" id="536227.Ccar_03985"/>
<dbReference type="eggNOG" id="COG1247">
    <property type="taxonomic scope" value="Bacteria"/>
</dbReference>
<organism evidence="2 3">
    <name type="scientific">Clostridium carboxidivorans P7</name>
    <dbReference type="NCBI Taxonomy" id="536227"/>
    <lineage>
        <taxon>Bacteria</taxon>
        <taxon>Bacillati</taxon>
        <taxon>Bacillota</taxon>
        <taxon>Clostridia</taxon>
        <taxon>Eubacteriales</taxon>
        <taxon>Clostridiaceae</taxon>
        <taxon>Clostridium</taxon>
    </lineage>
</organism>
<dbReference type="SUPFAM" id="SSF55729">
    <property type="entry name" value="Acyl-CoA N-acyltransferases (Nat)"/>
    <property type="match status" value="1"/>
</dbReference>
<dbReference type="InterPro" id="IPR016181">
    <property type="entry name" value="Acyl_CoA_acyltransferase"/>
</dbReference>
<reference evidence="2 3" key="1">
    <citation type="submission" date="2009-06" db="EMBL/GenBank/DDBJ databases">
        <title>The draft genome of Clostridium carboxidivorans P7.</title>
        <authorList>
            <consortium name="US DOE Joint Genome Institute (JGI-PGF)"/>
            <person name="Lucas S."/>
            <person name="Copeland A."/>
            <person name="Lapidus A."/>
            <person name="Glavina del Rio T."/>
            <person name="Tice H."/>
            <person name="Bruce D."/>
            <person name="Goodwin L."/>
            <person name="Pitluck S."/>
            <person name="Larimer F."/>
            <person name="Land M.L."/>
            <person name="Hauser L."/>
            <person name="Hemme C.L."/>
        </authorList>
    </citation>
    <scope>NUCLEOTIDE SEQUENCE [LARGE SCALE GENOMIC DNA]</scope>
    <source>
        <strain evidence="2 3">P7</strain>
    </source>
</reference>
<sequence>MNFNENYEYEVCSPNDEKTIVEMAKCLAETFTGVQVGSTFIKEPMSIALNLSKEALTEFVIEYLKYVTEDGLSTYAIDTRTGELVGAIACENFNPKEEPPILKGELKSINGITQFLWQLDKKFIEVVEFKTNQEMKVREYVHPLMLGVRTERDKKYIGASLVQLILDTAKEKGFKGAIVEATNFRSQMLASKLLGFYTIDDIHEKPISIRYEDNEMFNSIPENIASECMLMYKPLDEKFRL</sequence>
<evidence type="ECO:0000313" key="2">
    <source>
        <dbReference type="EMBL" id="EET88015.1"/>
    </source>
</evidence>
<feature type="domain" description="N-acetyltransferase" evidence="1">
    <location>
        <begin position="61"/>
        <end position="221"/>
    </location>
</feature>
<protein>
    <recommendedName>
        <fullName evidence="1">N-acetyltransferase domain-containing protein</fullName>
    </recommendedName>
</protein>